<feature type="transmembrane region" description="Helical" evidence="1">
    <location>
        <begin position="369"/>
        <end position="389"/>
    </location>
</feature>
<feature type="transmembrane region" description="Helical" evidence="1">
    <location>
        <begin position="342"/>
        <end position="362"/>
    </location>
</feature>
<reference evidence="3" key="1">
    <citation type="submission" date="2016-10" db="EMBL/GenBank/DDBJ databases">
        <authorList>
            <person name="Varghese N."/>
            <person name="Submissions S."/>
        </authorList>
    </citation>
    <scope>NUCLEOTIDE SEQUENCE [LARGE SCALE GENOMIC DNA]</scope>
    <source>
        <strain evidence="3">CGMCC 4.3525</strain>
    </source>
</reference>
<feature type="transmembrane region" description="Helical" evidence="1">
    <location>
        <begin position="21"/>
        <end position="42"/>
    </location>
</feature>
<name>A0A1H9F9Z8_9PSEU</name>
<feature type="transmembrane region" description="Helical" evidence="1">
    <location>
        <begin position="245"/>
        <end position="264"/>
    </location>
</feature>
<sequence length="511" mass="53187">MLTTAEIVAEPAGPALSGRTLRLVSVLAFLSFFLMGAAWAAATPWDGAPDEQAHIIRAAGVAGGQIAPEPADAQNGTGAFQNVPAALARDTCYAFDPTKSAACQQTPPQDGRFADVGTAAGRYQPTYYALVGLPLRLSPDYTGLLIARLIGVAVSAAFLAAAVRSIVAWSRRWFMLAGVLLATTPMAMQIIGSINPNGLEIAASVAMWAALIPLVHAEGPVDRRLLALFAVSAAAVAVIRPSGPAYVVIAIAVVLATAGGTRLLRLLRDRVVWLAAAVIGVAGIGSGLWVLVMKANQLGAVPKAPGTLSTAEAVQIALVDRIGFYFESMVGYFAFLDVRMPGTYYALWYAVTGFVAITALVVGKRADRWRLTLVVLAAFALPVASDVAGANTLGMIMQGRYVLPVAAGAALLAGHIISERGEFLPGTTRSMLGWIAAVVVPLHLIGLGWTMIRYQQGLGGKPTVPSLNPFVGPWQPSIGSIGVVALAVAGAVALIGLVRVMPVEERELRAA</sequence>
<gene>
    <name evidence="2" type="ORF">SAMN05216188_102844</name>
</gene>
<feature type="transmembrane region" description="Helical" evidence="1">
    <location>
        <begin position="430"/>
        <end position="452"/>
    </location>
</feature>
<dbReference type="Pfam" id="PF09913">
    <property type="entry name" value="DUF2142"/>
    <property type="match status" value="1"/>
</dbReference>
<feature type="transmembrane region" description="Helical" evidence="1">
    <location>
        <begin position="271"/>
        <end position="292"/>
    </location>
</feature>
<feature type="transmembrane region" description="Helical" evidence="1">
    <location>
        <begin position="173"/>
        <end position="192"/>
    </location>
</feature>
<dbReference type="RefSeq" id="WP_245777676.1">
    <property type="nucleotide sequence ID" value="NZ_FOFR01000002.1"/>
</dbReference>
<organism evidence="2 3">
    <name type="scientific">Lentzea xinjiangensis</name>
    <dbReference type="NCBI Taxonomy" id="402600"/>
    <lineage>
        <taxon>Bacteria</taxon>
        <taxon>Bacillati</taxon>
        <taxon>Actinomycetota</taxon>
        <taxon>Actinomycetes</taxon>
        <taxon>Pseudonocardiales</taxon>
        <taxon>Pseudonocardiaceae</taxon>
        <taxon>Lentzea</taxon>
    </lineage>
</organism>
<feature type="transmembrane region" description="Helical" evidence="1">
    <location>
        <begin position="141"/>
        <end position="161"/>
    </location>
</feature>
<protein>
    <submittedName>
        <fullName evidence="2">Predicted membrane protein</fullName>
    </submittedName>
</protein>
<keyword evidence="1" id="KW-0472">Membrane</keyword>
<evidence type="ECO:0000313" key="3">
    <source>
        <dbReference type="Proteomes" id="UP000199352"/>
    </source>
</evidence>
<dbReference type="EMBL" id="FOFR01000002">
    <property type="protein sequence ID" value="SEQ34719.1"/>
    <property type="molecule type" value="Genomic_DNA"/>
</dbReference>
<feature type="transmembrane region" description="Helical" evidence="1">
    <location>
        <begin position="478"/>
        <end position="500"/>
    </location>
</feature>
<dbReference type="InterPro" id="IPR018674">
    <property type="entry name" value="DUF2142_membrane"/>
</dbReference>
<evidence type="ECO:0000313" key="2">
    <source>
        <dbReference type="EMBL" id="SEQ34719.1"/>
    </source>
</evidence>
<dbReference type="STRING" id="402600.SAMN05216188_102844"/>
<evidence type="ECO:0000256" key="1">
    <source>
        <dbReference type="SAM" id="Phobius"/>
    </source>
</evidence>
<keyword evidence="3" id="KW-1185">Reference proteome</keyword>
<dbReference type="AlphaFoldDB" id="A0A1H9F9Z8"/>
<keyword evidence="1" id="KW-0812">Transmembrane</keyword>
<keyword evidence="1" id="KW-1133">Transmembrane helix</keyword>
<accession>A0A1H9F9Z8</accession>
<feature type="transmembrane region" description="Helical" evidence="1">
    <location>
        <begin position="401"/>
        <end position="418"/>
    </location>
</feature>
<dbReference type="Proteomes" id="UP000199352">
    <property type="component" value="Unassembled WGS sequence"/>
</dbReference>
<proteinExistence type="predicted"/>